<comment type="caution">
    <text evidence="1">The sequence shown here is derived from an EMBL/GenBank/DDBJ whole genome shotgun (WGS) entry which is preliminary data.</text>
</comment>
<sequence length="83" mass="9151">MGRISEYARSFANAQRASPDPAVPVPKSAVFNVELRHATMVFIGIDLVRFSCNGTALMFRIRLGKFNSGSFLLQVFAVLTVML</sequence>
<accession>A0A8H8DM21</accession>
<dbReference type="Proteomes" id="UP000673691">
    <property type="component" value="Unassembled WGS sequence"/>
</dbReference>
<dbReference type="AlphaFoldDB" id="A0A8H8DM21"/>
<proteinExistence type="predicted"/>
<organism evidence="1 2">
    <name type="scientific">Olpidium bornovanus</name>
    <dbReference type="NCBI Taxonomy" id="278681"/>
    <lineage>
        <taxon>Eukaryota</taxon>
        <taxon>Fungi</taxon>
        <taxon>Fungi incertae sedis</taxon>
        <taxon>Olpidiomycota</taxon>
        <taxon>Olpidiomycotina</taxon>
        <taxon>Olpidiomycetes</taxon>
        <taxon>Olpidiales</taxon>
        <taxon>Olpidiaceae</taxon>
        <taxon>Olpidium</taxon>
    </lineage>
</organism>
<dbReference type="EMBL" id="JAEFCI010000845">
    <property type="protein sequence ID" value="KAG5463295.1"/>
    <property type="molecule type" value="Genomic_DNA"/>
</dbReference>
<keyword evidence="2" id="KW-1185">Reference proteome</keyword>
<reference evidence="1 2" key="1">
    <citation type="journal article" name="Sci. Rep.">
        <title>Genome-scale phylogenetic analyses confirm Olpidium as the closest living zoosporic fungus to the non-flagellated, terrestrial fungi.</title>
        <authorList>
            <person name="Chang Y."/>
            <person name="Rochon D."/>
            <person name="Sekimoto S."/>
            <person name="Wang Y."/>
            <person name="Chovatia M."/>
            <person name="Sandor L."/>
            <person name="Salamov A."/>
            <person name="Grigoriev I.V."/>
            <person name="Stajich J.E."/>
            <person name="Spatafora J.W."/>
        </authorList>
    </citation>
    <scope>NUCLEOTIDE SEQUENCE [LARGE SCALE GENOMIC DNA]</scope>
    <source>
        <strain evidence="1">S191</strain>
    </source>
</reference>
<gene>
    <name evidence="1" type="ORF">BJ554DRAFT_455</name>
</gene>
<evidence type="ECO:0000313" key="1">
    <source>
        <dbReference type="EMBL" id="KAG5463295.1"/>
    </source>
</evidence>
<name>A0A8H8DM21_9FUNG</name>
<evidence type="ECO:0000313" key="2">
    <source>
        <dbReference type="Proteomes" id="UP000673691"/>
    </source>
</evidence>
<protein>
    <submittedName>
        <fullName evidence="1">Uncharacterized protein</fullName>
    </submittedName>
</protein>